<accession>A0A164KKM7</accession>
<dbReference type="CDD" id="cd04301">
    <property type="entry name" value="NAT_SF"/>
    <property type="match status" value="1"/>
</dbReference>
<dbReference type="Gene3D" id="3.40.630.30">
    <property type="match status" value="1"/>
</dbReference>
<dbReference type="OrthoDB" id="3174529at2"/>
<evidence type="ECO:0000313" key="4">
    <source>
        <dbReference type="EMBL" id="KZM71489.1"/>
    </source>
</evidence>
<keyword evidence="2" id="KW-0012">Acyltransferase</keyword>
<sequence>MRIEVTDDAAEFRRRAGGFLARDPLRHTVIATAVDNVLSGVADESALWASVHSDGLVLGAAMQSGAHNVFLGEVPDPVIAELATEFAERRPDARGVEGAPGVALVFAERWRALSGRAFRVDFSTRLYRLGTLRIPAVPGILRAATESDLDLCVRWQRDMQREVGVGMSATGIRARIEAGRWWLWEDGGRPVAMAVHSGPSYGWARIGSVFTPPESRGHGYASALTAAVSKRLRAKGSDVCLFADVENPTSNKIYRAIGFEPVRTLVDYEFEPTIA</sequence>
<keyword evidence="5" id="KW-1185">Reference proteome</keyword>
<evidence type="ECO:0000259" key="3">
    <source>
        <dbReference type="PROSITE" id="PS51186"/>
    </source>
</evidence>
<dbReference type="InterPro" id="IPR013653">
    <property type="entry name" value="GCN5-like_dom"/>
</dbReference>
<dbReference type="STRING" id="455432.AWN90_01690"/>
<dbReference type="RefSeq" id="WP_067577040.1">
    <property type="nucleotide sequence ID" value="NZ_JABMCZ010000003.1"/>
</dbReference>
<gene>
    <name evidence="4" type="ORF">AWN90_01690</name>
</gene>
<protein>
    <recommendedName>
        <fullName evidence="3">N-acetyltransferase domain-containing protein</fullName>
    </recommendedName>
</protein>
<dbReference type="InterPro" id="IPR000182">
    <property type="entry name" value="GNAT_dom"/>
</dbReference>
<evidence type="ECO:0000256" key="2">
    <source>
        <dbReference type="ARBA" id="ARBA00023315"/>
    </source>
</evidence>
<dbReference type="PROSITE" id="PS51186">
    <property type="entry name" value="GNAT"/>
    <property type="match status" value="1"/>
</dbReference>
<evidence type="ECO:0000313" key="5">
    <source>
        <dbReference type="Proteomes" id="UP000076512"/>
    </source>
</evidence>
<feature type="domain" description="N-acetyltransferase" evidence="3">
    <location>
        <begin position="139"/>
        <end position="275"/>
    </location>
</feature>
<dbReference type="EMBL" id="LWGR01000012">
    <property type="protein sequence ID" value="KZM71489.1"/>
    <property type="molecule type" value="Genomic_DNA"/>
</dbReference>
<dbReference type="PANTHER" id="PTHR43877">
    <property type="entry name" value="AMINOALKYLPHOSPHONATE N-ACETYLTRANSFERASE-RELATED-RELATED"/>
    <property type="match status" value="1"/>
</dbReference>
<proteinExistence type="predicted"/>
<organism evidence="4 5">
    <name type="scientific">Nocardia terpenica</name>
    <dbReference type="NCBI Taxonomy" id="455432"/>
    <lineage>
        <taxon>Bacteria</taxon>
        <taxon>Bacillati</taxon>
        <taxon>Actinomycetota</taxon>
        <taxon>Actinomycetes</taxon>
        <taxon>Mycobacteriales</taxon>
        <taxon>Nocardiaceae</taxon>
        <taxon>Nocardia</taxon>
    </lineage>
</organism>
<dbReference type="GO" id="GO:0016747">
    <property type="term" value="F:acyltransferase activity, transferring groups other than amino-acyl groups"/>
    <property type="evidence" value="ECO:0007669"/>
    <property type="project" value="InterPro"/>
</dbReference>
<dbReference type="Pfam" id="PF08445">
    <property type="entry name" value="FR47"/>
    <property type="match status" value="1"/>
</dbReference>
<reference evidence="4 5" key="1">
    <citation type="submission" date="2016-04" db="EMBL/GenBank/DDBJ databases">
        <authorList>
            <person name="Evans L.H."/>
            <person name="Alamgir A."/>
            <person name="Owens N."/>
            <person name="Weber N.D."/>
            <person name="Virtaneva K."/>
            <person name="Barbian K."/>
            <person name="Babar A."/>
            <person name="Rosenke K."/>
        </authorList>
    </citation>
    <scope>NUCLEOTIDE SEQUENCE [LARGE SCALE GENOMIC DNA]</scope>
    <source>
        <strain evidence="4 5">IFM 0406</strain>
    </source>
</reference>
<dbReference type="InterPro" id="IPR050832">
    <property type="entry name" value="Bact_Acetyltransf"/>
</dbReference>
<keyword evidence="1" id="KW-0808">Transferase</keyword>
<dbReference type="PANTHER" id="PTHR43877:SF2">
    <property type="entry name" value="AMINOALKYLPHOSPHONATE N-ACETYLTRANSFERASE-RELATED"/>
    <property type="match status" value="1"/>
</dbReference>
<name>A0A164KKM7_9NOCA</name>
<evidence type="ECO:0000256" key="1">
    <source>
        <dbReference type="ARBA" id="ARBA00022679"/>
    </source>
</evidence>
<comment type="caution">
    <text evidence="4">The sequence shown here is derived from an EMBL/GenBank/DDBJ whole genome shotgun (WGS) entry which is preliminary data.</text>
</comment>
<dbReference type="Proteomes" id="UP000076512">
    <property type="component" value="Unassembled WGS sequence"/>
</dbReference>
<dbReference type="AlphaFoldDB" id="A0A164KKM7"/>
<dbReference type="SUPFAM" id="SSF55729">
    <property type="entry name" value="Acyl-CoA N-acyltransferases (Nat)"/>
    <property type="match status" value="1"/>
</dbReference>
<dbReference type="InterPro" id="IPR016181">
    <property type="entry name" value="Acyl_CoA_acyltransferase"/>
</dbReference>